<dbReference type="OrthoDB" id="6779347at2759"/>
<keyword evidence="3" id="KW-1185">Reference proteome</keyword>
<dbReference type="EnsemblPlants" id="Zm00001eb151320_T004">
    <property type="protein sequence ID" value="Zm00001eb151320_P004"/>
    <property type="gene ID" value="Zm00001eb151320"/>
</dbReference>
<accession>B6TC11</accession>
<reference evidence="1" key="1">
    <citation type="journal article" date="2009" name="Plant Mol. Biol.">
        <title>Insights into corn genes derived from large-scale cDNA sequencing.</title>
        <authorList>
            <person name="Alexandrov N.N."/>
            <person name="Brover V.V."/>
            <person name="Freidin S."/>
            <person name="Troukhan M.E."/>
            <person name="Tatarinova T.V."/>
            <person name="Zhang H."/>
            <person name="Swaller T.J."/>
            <person name="Lu Y.P."/>
            <person name="Bouck J."/>
            <person name="Flavell R.B."/>
            <person name="Feldmann K.A."/>
        </authorList>
    </citation>
    <scope>NUCLEOTIDE SEQUENCE</scope>
</reference>
<dbReference type="KEGG" id="zma:100276472"/>
<proteinExistence type="evidence at transcript level"/>
<reference evidence="3" key="2">
    <citation type="submission" date="2015-12" db="EMBL/GenBank/DDBJ databases">
        <title>Update maize B73 reference genome by single molecule sequencing technologies.</title>
        <authorList>
            <consortium name="Maize Genome Sequencing Project"/>
            <person name="Ware D."/>
        </authorList>
    </citation>
    <scope>NUCLEOTIDE SEQUENCE [LARGE SCALE GENOMIC DNA]</scope>
    <source>
        <strain evidence="3">cv. B73</strain>
    </source>
</reference>
<evidence type="ECO:0000313" key="1">
    <source>
        <dbReference type="EMBL" id="ACG34644.1"/>
    </source>
</evidence>
<dbReference type="RefSeq" id="NP_001143725.1">
    <property type="nucleotide sequence ID" value="NM_001150253.2"/>
</dbReference>
<dbReference type="EMBL" id="EU962526">
    <property type="protein sequence ID" value="ACG34644.1"/>
    <property type="molecule type" value="mRNA"/>
</dbReference>
<dbReference type="ExpressionAtlas" id="B6TC11">
    <property type="expression patterns" value="baseline and differential"/>
</dbReference>
<organism evidence="1">
    <name type="scientific">Zea mays</name>
    <name type="common">Maize</name>
    <dbReference type="NCBI Taxonomy" id="4577"/>
    <lineage>
        <taxon>Eukaryota</taxon>
        <taxon>Viridiplantae</taxon>
        <taxon>Streptophyta</taxon>
        <taxon>Embryophyta</taxon>
        <taxon>Tracheophyta</taxon>
        <taxon>Spermatophyta</taxon>
        <taxon>Magnoliopsida</taxon>
        <taxon>Liliopsida</taxon>
        <taxon>Poales</taxon>
        <taxon>Poaceae</taxon>
        <taxon>PACMAD clade</taxon>
        <taxon>Panicoideae</taxon>
        <taxon>Andropogonodae</taxon>
        <taxon>Andropogoneae</taxon>
        <taxon>Tripsacinae</taxon>
        <taxon>Zea</taxon>
    </lineage>
</organism>
<sequence>MASSSPQQHTRWQQLLIDNLVGYDTIPTNSLVISPGHGYLYNFEMKELNGLSYGHETPEGPTKFGAWKMVLRFSRAASQRQCISFKIVHVTFPLLS</sequence>
<reference evidence="2" key="4">
    <citation type="submission" date="2021-05" db="UniProtKB">
        <authorList>
            <consortium name="EnsemblPlants"/>
        </authorList>
    </citation>
    <scope>IDENTIFICATION</scope>
    <source>
        <strain evidence="2">cv. B73</strain>
    </source>
</reference>
<dbReference type="GeneID" id="100276472"/>
<evidence type="ECO:0000313" key="3">
    <source>
        <dbReference type="Proteomes" id="UP000007305"/>
    </source>
</evidence>
<name>B6TC11_MAIZE</name>
<evidence type="ECO:0000313" key="2">
    <source>
        <dbReference type="EnsemblPlants" id="Zm00001eb151320_P004"/>
    </source>
</evidence>
<dbReference type="Proteomes" id="UP000007305">
    <property type="component" value="Chromosome 3"/>
</dbReference>
<reference evidence="2" key="3">
    <citation type="submission" date="2019-07" db="EMBL/GenBank/DDBJ databases">
        <authorList>
            <person name="Seetharam A."/>
            <person name="Woodhouse M."/>
            <person name="Cannon E."/>
        </authorList>
    </citation>
    <scope>NUCLEOTIDE SEQUENCE [LARGE SCALE GENOMIC DNA]</scope>
    <source>
        <strain evidence="2">cv. B73</strain>
    </source>
</reference>
<protein>
    <submittedName>
        <fullName evidence="1 2">Uncharacterized protein</fullName>
    </submittedName>
</protein>
<dbReference type="Gramene" id="Zm00001eb151320_T004">
    <property type="protein sequence ID" value="Zm00001eb151320_P004"/>
    <property type="gene ID" value="Zm00001eb151320"/>
</dbReference>
<dbReference type="AlphaFoldDB" id="B6TC11"/>
<gene>
    <name evidence="2" type="primary">LOC100276472</name>
</gene>